<accession>B2VUI1</accession>
<dbReference type="HOGENOM" id="CLU_1034932_0_0_1"/>
<dbReference type="KEGG" id="ptrr:6339854"/>
<dbReference type="GeneID" id="6339854"/>
<evidence type="ECO:0000256" key="1">
    <source>
        <dbReference type="SAM" id="MobiDB-lite"/>
    </source>
</evidence>
<reference evidence="3" key="1">
    <citation type="journal article" date="2013" name="G3 (Bethesda)">
        <title>Comparative genomics of a plant-pathogenic fungus, Pyrenophora tritici-repentis, reveals transduplication and the impact of repeat elements on pathogenicity and population divergence.</title>
        <authorList>
            <person name="Manning V.A."/>
            <person name="Pandelova I."/>
            <person name="Dhillon B."/>
            <person name="Wilhelm L.J."/>
            <person name="Goodwin S.B."/>
            <person name="Berlin A.M."/>
            <person name="Figueroa M."/>
            <person name="Freitag M."/>
            <person name="Hane J.K."/>
            <person name="Henrissat B."/>
            <person name="Holman W.H."/>
            <person name="Kodira C.D."/>
            <person name="Martin J."/>
            <person name="Oliver R.P."/>
            <person name="Robbertse B."/>
            <person name="Schackwitz W."/>
            <person name="Schwartz D.C."/>
            <person name="Spatafora J.W."/>
            <person name="Turgeon B.G."/>
            <person name="Yandava C."/>
            <person name="Young S."/>
            <person name="Zhou S."/>
            <person name="Zeng Q."/>
            <person name="Grigoriev I.V."/>
            <person name="Ma L.-J."/>
            <person name="Ciuffetti L.M."/>
        </authorList>
    </citation>
    <scope>NUCLEOTIDE SEQUENCE [LARGE SCALE GENOMIC DNA]</scope>
    <source>
        <strain evidence="3">Pt-1C-BFP</strain>
    </source>
</reference>
<gene>
    <name evidence="2" type="ORF">PTRG_01037</name>
</gene>
<sequence>METAAADILYLGRLYITGSKMLVPSAPRWPDMEYVFHGQDRLFIGEMPKTLVDALKKFDFGRGYSVQNLARNRQPISTETGAKSWVGDRQLVKLLDYCNPTMMLMNSGPVSFMKLYENWSEDDKKVSRLGRAVWATVRAVASSKDEQVEPHSENELEDAEDNRSEDTISDAGTDDSFIARKVSIDISALARGNRGGAGNIIFMGNQVSKPIAIGRSQLSQIRQAPDGSFMLGNDRSRGAMRVKMLPPRVTKQFRTIAPTDTVPEPECTV</sequence>
<evidence type="ECO:0000313" key="2">
    <source>
        <dbReference type="EMBL" id="EDU40475.1"/>
    </source>
</evidence>
<dbReference type="EMBL" id="DS231615">
    <property type="protein sequence ID" value="EDU40475.1"/>
    <property type="molecule type" value="Genomic_DNA"/>
</dbReference>
<protein>
    <submittedName>
        <fullName evidence="2">Uncharacterized protein</fullName>
    </submittedName>
</protein>
<feature type="compositionally biased region" description="Basic and acidic residues" evidence="1">
    <location>
        <begin position="143"/>
        <end position="154"/>
    </location>
</feature>
<dbReference type="AlphaFoldDB" id="B2VUI1"/>
<dbReference type="InParanoid" id="B2VUI1"/>
<evidence type="ECO:0000313" key="3">
    <source>
        <dbReference type="Proteomes" id="UP000001471"/>
    </source>
</evidence>
<dbReference type="Proteomes" id="UP000001471">
    <property type="component" value="Unassembled WGS sequence"/>
</dbReference>
<feature type="region of interest" description="Disordered" evidence="1">
    <location>
        <begin position="143"/>
        <end position="172"/>
    </location>
</feature>
<dbReference type="OrthoDB" id="3695672at2759"/>
<organism evidence="2 3">
    <name type="scientific">Pyrenophora tritici-repentis (strain Pt-1C-BFP)</name>
    <name type="common">Wheat tan spot fungus</name>
    <name type="synonym">Drechslera tritici-repentis</name>
    <dbReference type="NCBI Taxonomy" id="426418"/>
    <lineage>
        <taxon>Eukaryota</taxon>
        <taxon>Fungi</taxon>
        <taxon>Dikarya</taxon>
        <taxon>Ascomycota</taxon>
        <taxon>Pezizomycotina</taxon>
        <taxon>Dothideomycetes</taxon>
        <taxon>Pleosporomycetidae</taxon>
        <taxon>Pleosporales</taxon>
        <taxon>Pleosporineae</taxon>
        <taxon>Pleosporaceae</taxon>
        <taxon>Pyrenophora</taxon>
    </lineage>
</organism>
<proteinExistence type="predicted"/>
<name>B2VUI1_PYRTR</name>